<gene>
    <name evidence="4" type="ORF">EDD32_1747</name>
</gene>
<dbReference type="InterPro" id="IPR027417">
    <property type="entry name" value="P-loop_NTPase"/>
</dbReference>
<dbReference type="EMBL" id="RKRA01000001">
    <property type="protein sequence ID" value="RPF27276.1"/>
    <property type="molecule type" value="Genomic_DNA"/>
</dbReference>
<evidence type="ECO:0000256" key="2">
    <source>
        <dbReference type="SAM" id="MobiDB-lite"/>
    </source>
</evidence>
<dbReference type="Pfam" id="PF13604">
    <property type="entry name" value="AAA_30"/>
    <property type="match status" value="1"/>
</dbReference>
<dbReference type="AlphaFoldDB" id="A0A3N4Z651"/>
<dbReference type="CDD" id="cd18809">
    <property type="entry name" value="SF1_C_RecD"/>
    <property type="match status" value="1"/>
</dbReference>
<feature type="compositionally biased region" description="Basic residues" evidence="2">
    <location>
        <begin position="1117"/>
        <end position="1126"/>
    </location>
</feature>
<feature type="region of interest" description="Disordered" evidence="2">
    <location>
        <begin position="1114"/>
        <end position="1143"/>
    </location>
</feature>
<evidence type="ECO:0000313" key="4">
    <source>
        <dbReference type="EMBL" id="RPF27276.1"/>
    </source>
</evidence>
<sequence>MRGGVILFRGTGTAARRYLEADRSQADEYYLEAGAARAELSMVDASGRVMVHRALAPTEYAGWVDWVDPVSREPMGRARQAGADRQGSPRFAEMVVNTPKSLSIAAALHPEVSAALDAAQRDAADMIRAWLGQHSVTRVGPRGRQEVVPVEQLQTVAISHRTSRAGDPHRHIHLQIGTRVWAAGAWRGLDTAALFRQQGAIRALGTAVLAAHPHLAAALDAHGLTLDPVSGEVVELEPFNAVLSKRATQVTRNLAAFTARWEAAHPGQAPDPVVRARLQAAAWEHHRPNKKPTRLGSEAGWRRELDAAGYSPDLPRHLPRPAVVAPDNLSVQQLANRALDRCAAAASTWTAHTVQEHVTRLITEAGVRATPQALVDLITITTRLALQDCLSVLPPGAAAPEHVPHLTNLHVIAVETHVRDLLAARSPAGASQPHITRMTEEPGLDPEQVWAAGAVASDAPLVVVEGAAGAGKTTMLGAAIRAAAAHGRATRIVTPTKKAAAVAARELDVPADSVAKLVHAHGWRWNTDGLWTRLAVGQPDPETGVTYHGPPPAARLRRGERIVVDEAGMLDQDTALGLLTIADEAGATLALVGDRAQLPAVGRGGVLDVAAHLVGSTYDMGTVHRFNDPTFADLTVQMRAGHHPAALFDRLHALRLVRIHESNDALHEAIARTARDGEAITTATNEEARDLNERIRDARVTAGLVDDSRTASGADGLPIGAGDLIQTRRNDHTLGVANRQTWTVQHIGDDGTAWVAEHRDGRRHERTLRLPAEYLTEHAHLAYATTAYGIQGITVDHSHTVLSDALDAAGVYVGMTRGRTHNLLHTVATDLDDARQQFTAALQRDPADRGLTDATRAARAAVSGLAPLGLAVVNAERARLRELVATADGEAARLERAMDALARQSVAHHTEHARQAQIVAAADTHLEAVRADVAAPLIEQAAADGAGYLTEQERMWQANRALAGSGRFGRRTSTRLAQEATQAHAAVRHAVSQRWGDTPLTTTHLPAWTNAAARRRVDADPRVIKAKKAADHAHLSEQELAMSHAAAFAALWQDIGCGRMPGPLEARATELRRHAHQARRSLAEIEALPVVDAEQLIRQNATRTMAERLAEAALKARTAHAGRRHSPSPTRRPDPGRNFTPSA</sequence>
<dbReference type="Proteomes" id="UP000280726">
    <property type="component" value="Unassembled WGS sequence"/>
</dbReference>
<feature type="coiled-coil region" evidence="1">
    <location>
        <begin position="877"/>
        <end position="904"/>
    </location>
</feature>
<keyword evidence="1" id="KW-0175">Coiled coil</keyword>
<feature type="domain" description="TrwC relaxase" evidence="3">
    <location>
        <begin position="14"/>
        <end position="307"/>
    </location>
</feature>
<dbReference type="Pfam" id="PF08751">
    <property type="entry name" value="TrwC"/>
    <property type="match status" value="1"/>
</dbReference>
<dbReference type="NCBIfam" id="NF041492">
    <property type="entry name" value="MobF"/>
    <property type="match status" value="1"/>
</dbReference>
<evidence type="ECO:0000256" key="1">
    <source>
        <dbReference type="SAM" id="Coils"/>
    </source>
</evidence>
<dbReference type="Gene3D" id="2.30.30.940">
    <property type="match status" value="1"/>
</dbReference>
<name>A0A3N4Z651_9MICO</name>
<dbReference type="Gene3D" id="3.40.50.300">
    <property type="entry name" value="P-loop containing nucleotide triphosphate hydrolases"/>
    <property type="match status" value="2"/>
</dbReference>
<dbReference type="SUPFAM" id="SSF55464">
    <property type="entry name" value="Origin of replication-binding domain, RBD-like"/>
    <property type="match status" value="1"/>
</dbReference>
<evidence type="ECO:0000259" key="3">
    <source>
        <dbReference type="Pfam" id="PF08751"/>
    </source>
</evidence>
<accession>A0A3N4Z651</accession>
<evidence type="ECO:0000313" key="5">
    <source>
        <dbReference type="Proteomes" id="UP000280726"/>
    </source>
</evidence>
<proteinExistence type="predicted"/>
<organism evidence="4 5">
    <name type="scientific">Georgenia muralis</name>
    <dbReference type="NCBI Taxonomy" id="154117"/>
    <lineage>
        <taxon>Bacteria</taxon>
        <taxon>Bacillati</taxon>
        <taxon>Actinomycetota</taxon>
        <taxon>Actinomycetes</taxon>
        <taxon>Micrococcales</taxon>
        <taxon>Bogoriellaceae</taxon>
        <taxon>Georgenia</taxon>
    </lineage>
</organism>
<protein>
    <submittedName>
        <fullName evidence="4">TrwC relaxase</fullName>
    </submittedName>
</protein>
<dbReference type="InterPro" id="IPR014862">
    <property type="entry name" value="TrwC"/>
</dbReference>
<dbReference type="SUPFAM" id="SSF52540">
    <property type="entry name" value="P-loop containing nucleoside triphosphate hydrolases"/>
    <property type="match status" value="2"/>
</dbReference>
<keyword evidence="5" id="KW-1185">Reference proteome</keyword>
<comment type="caution">
    <text evidence="4">The sequence shown here is derived from an EMBL/GenBank/DDBJ whole genome shotgun (WGS) entry which is preliminary data.</text>
</comment>
<reference evidence="4 5" key="1">
    <citation type="submission" date="2018-11" db="EMBL/GenBank/DDBJ databases">
        <title>Sequencing the genomes of 1000 actinobacteria strains.</title>
        <authorList>
            <person name="Klenk H.-P."/>
        </authorList>
    </citation>
    <scope>NUCLEOTIDE SEQUENCE [LARGE SCALE GENOMIC DNA]</scope>
    <source>
        <strain evidence="4 5">DSM 14418</strain>
    </source>
</reference>